<dbReference type="SUPFAM" id="SSF51445">
    <property type="entry name" value="(Trans)glycosidases"/>
    <property type="match status" value="1"/>
</dbReference>
<dbReference type="InterPro" id="IPR029018">
    <property type="entry name" value="Hex-like_dom2"/>
</dbReference>
<evidence type="ECO:0000313" key="7">
    <source>
        <dbReference type="EMBL" id="KAF4668811.1"/>
    </source>
</evidence>
<evidence type="ECO:0000256" key="4">
    <source>
        <dbReference type="ARBA" id="ARBA00022801"/>
    </source>
</evidence>
<reference evidence="7 8" key="1">
    <citation type="submission" date="2020-04" db="EMBL/GenBank/DDBJ databases">
        <title>Perkinsus chesapeaki whole genome sequence.</title>
        <authorList>
            <person name="Bogema D.R."/>
        </authorList>
    </citation>
    <scope>NUCLEOTIDE SEQUENCE [LARGE SCALE GENOMIC DNA]</scope>
    <source>
        <strain evidence="7">ATCC PRA-425</strain>
    </source>
</reference>
<dbReference type="PRINTS" id="PR00738">
    <property type="entry name" value="GLHYDRLASE20"/>
</dbReference>
<dbReference type="EC" id="3.2.1.52" evidence="3"/>
<protein>
    <recommendedName>
        <fullName evidence="3">beta-N-acetylhexosaminidase</fullName>
        <ecNumber evidence="3">3.2.1.52</ecNumber>
    </recommendedName>
</protein>
<sequence>MSRSGDRALQYIAMVEASGLGVVFVIIQVFGFMQSCFTCASELAIPLSLPPQPQLNIWPVPKVVQFGKIALEDVAGFKKSTSCMKYENSYVEFLFETFYGNTTDLNITVHTHCEGKDKEPSGQYEIKCQDPECDITYFDKPGLVYAIGTLAQLLRNHDDTDKILKKGVRILDYPSFSHRGLLIDTGRRYLPISEIYDTLKLMASVKMNILHWHATDDISFSIDVKEYPRLQHGNPSRAKYTADDISLVQKMARSFAINVIPEIDIPGHTESWIRGYPSLKGNAKYYMDPISKKTEKFVSEVVERFVDMFNGSDPILHLGGNGIADAWDTNALKNWTRVHGRYHNKSDLFNYWLENSVKRIKNLTGKFGNAYRAR</sequence>
<evidence type="ECO:0000256" key="2">
    <source>
        <dbReference type="ARBA" id="ARBA00006285"/>
    </source>
</evidence>
<keyword evidence="5" id="KW-1133">Transmembrane helix</keyword>
<dbReference type="GO" id="GO:0005975">
    <property type="term" value="P:carbohydrate metabolic process"/>
    <property type="evidence" value="ECO:0007669"/>
    <property type="project" value="InterPro"/>
</dbReference>
<dbReference type="GO" id="GO:0030203">
    <property type="term" value="P:glycosaminoglycan metabolic process"/>
    <property type="evidence" value="ECO:0007669"/>
    <property type="project" value="TreeGrafter"/>
</dbReference>
<dbReference type="GO" id="GO:0016020">
    <property type="term" value="C:membrane"/>
    <property type="evidence" value="ECO:0007669"/>
    <property type="project" value="TreeGrafter"/>
</dbReference>
<comment type="caution">
    <text evidence="7">The sequence shown here is derived from an EMBL/GenBank/DDBJ whole genome shotgun (WGS) entry which is preliminary data.</text>
</comment>
<keyword evidence="5" id="KW-0472">Membrane</keyword>
<dbReference type="InterPro" id="IPR025705">
    <property type="entry name" value="Beta_hexosaminidase_sua/sub"/>
</dbReference>
<evidence type="ECO:0000256" key="3">
    <source>
        <dbReference type="ARBA" id="ARBA00012663"/>
    </source>
</evidence>
<organism evidence="7 8">
    <name type="scientific">Perkinsus chesapeaki</name>
    <name type="common">Clam parasite</name>
    <name type="synonym">Perkinsus andrewsi</name>
    <dbReference type="NCBI Taxonomy" id="330153"/>
    <lineage>
        <taxon>Eukaryota</taxon>
        <taxon>Sar</taxon>
        <taxon>Alveolata</taxon>
        <taxon>Perkinsozoa</taxon>
        <taxon>Perkinsea</taxon>
        <taxon>Perkinsida</taxon>
        <taxon>Perkinsidae</taxon>
        <taxon>Perkinsus</taxon>
    </lineage>
</organism>
<name>A0A7J6MCS2_PERCH</name>
<dbReference type="Gene3D" id="3.20.20.80">
    <property type="entry name" value="Glycosidases"/>
    <property type="match status" value="1"/>
</dbReference>
<dbReference type="OrthoDB" id="428480at2759"/>
<keyword evidence="8" id="KW-1185">Reference proteome</keyword>
<proteinExistence type="inferred from homology"/>
<evidence type="ECO:0000256" key="5">
    <source>
        <dbReference type="SAM" id="Phobius"/>
    </source>
</evidence>
<dbReference type="EMBL" id="JAAPAO010000183">
    <property type="protein sequence ID" value="KAF4668811.1"/>
    <property type="molecule type" value="Genomic_DNA"/>
</dbReference>
<dbReference type="PANTHER" id="PTHR22600:SF57">
    <property type="entry name" value="BETA-N-ACETYLHEXOSAMINIDASE"/>
    <property type="match status" value="1"/>
</dbReference>
<dbReference type="InterPro" id="IPR015883">
    <property type="entry name" value="Glyco_hydro_20_cat"/>
</dbReference>
<comment type="catalytic activity">
    <reaction evidence="1">
        <text>Hydrolysis of terminal non-reducing N-acetyl-D-hexosamine residues in N-acetyl-beta-D-hexosaminides.</text>
        <dbReference type="EC" id="3.2.1.52"/>
    </reaction>
</comment>
<dbReference type="Proteomes" id="UP000591131">
    <property type="component" value="Unassembled WGS sequence"/>
</dbReference>
<gene>
    <name evidence="7" type="ORF">FOL47_002859</name>
</gene>
<evidence type="ECO:0000256" key="1">
    <source>
        <dbReference type="ARBA" id="ARBA00001231"/>
    </source>
</evidence>
<feature type="domain" description="Glycoside hydrolase family 20 catalytic" evidence="6">
    <location>
        <begin position="176"/>
        <end position="361"/>
    </location>
</feature>
<accession>A0A7J6MCS2</accession>
<evidence type="ECO:0000313" key="8">
    <source>
        <dbReference type="Proteomes" id="UP000591131"/>
    </source>
</evidence>
<dbReference type="Pfam" id="PF00728">
    <property type="entry name" value="Glyco_hydro_20"/>
    <property type="match status" value="1"/>
</dbReference>
<comment type="similarity">
    <text evidence="2">Belongs to the glycosyl hydrolase 20 family.</text>
</comment>
<evidence type="ECO:0000259" key="6">
    <source>
        <dbReference type="Pfam" id="PF00728"/>
    </source>
</evidence>
<dbReference type="PANTHER" id="PTHR22600">
    <property type="entry name" value="BETA-HEXOSAMINIDASE"/>
    <property type="match status" value="1"/>
</dbReference>
<dbReference type="SUPFAM" id="SSF55545">
    <property type="entry name" value="beta-N-acetylhexosaminidase-like domain"/>
    <property type="match status" value="1"/>
</dbReference>
<keyword evidence="5" id="KW-0812">Transmembrane</keyword>
<dbReference type="AlphaFoldDB" id="A0A7J6MCS2"/>
<dbReference type="GO" id="GO:0004563">
    <property type="term" value="F:beta-N-acetylhexosaminidase activity"/>
    <property type="evidence" value="ECO:0007669"/>
    <property type="project" value="UniProtKB-EC"/>
</dbReference>
<keyword evidence="4" id="KW-0378">Hydrolase</keyword>
<dbReference type="Gene3D" id="3.30.379.10">
    <property type="entry name" value="Chitobiase/beta-hexosaminidase domain 2-like"/>
    <property type="match status" value="1"/>
</dbReference>
<dbReference type="InterPro" id="IPR017853">
    <property type="entry name" value="GH"/>
</dbReference>
<feature type="transmembrane region" description="Helical" evidence="5">
    <location>
        <begin position="12"/>
        <end position="33"/>
    </location>
</feature>